<dbReference type="HOGENOM" id="CLU_320584_0_0_1"/>
<dbReference type="RefSeq" id="XP_003684793.1">
    <property type="nucleotide sequence ID" value="XM_003684745.1"/>
</dbReference>
<feature type="compositionally biased region" description="Polar residues" evidence="1">
    <location>
        <begin position="48"/>
        <end position="61"/>
    </location>
</feature>
<feature type="region of interest" description="Disordered" evidence="1">
    <location>
        <begin position="28"/>
        <end position="189"/>
    </location>
</feature>
<sequence>MVFGLNKKERKVPDLSRYDYYYQNKQQDEQNTAQQHHHQQQQVRHSYLPSQNRHSSYSDFHSANRRHASTASAQKQRAYSVTGHNDGSSYTVKNPTSNQITTTKTRSLVPPQKTRTARRPSNNSRSYSIKSQNSNTDQTKRLNSINSVGSKQINNTGRNHKNNGSRSNSITVQTTEIKDPNGKTQSITRKTVKRMNGFEYVETTTTTTTTVKKKSPMKSKQKSKNRNSEINRHFQEFSGDYIEEDGYTNIGNNIDDNNNASDVEDESPYEDEQKDVESVTEPDNNDFVDSVIEEENEIDIIEEENHGHDDENALFLADSGSDKIHKPHNLRALLMPKETPLEKDEDIVPLDNTSSISKFTEAREEESISEVNNKKNDKQVPVNGSSRNSEIPEQKKKRIVRASSVPSNLRSNNSSYSKLKPKASGSNLRKAHVPSEPKPKKKLTEEEMYAVAYEIARKKVYQNSGLSHPEMNGMQYANPQPPVIVEESKGMSKMAKRMSVRQKPVINYQEDHQRQNYEVSLDAYSQNSRKNSVASTLPTSLNSNKKALDIHKLHSNEKHAPPIKKTMTDEEMYAKALQIAQKRFNDDKTANSMSLSQPEPIIVQESATSSINKKIDILPSIEDNPPHAKVQSIGTEEYNEEPREFVPEASMAKSPMKHRLRKLSSVSLGKKTKNPEITSIQTNNEIAESPNKSKLKNVFNKVVQFSQENSGYQPPKKDRQYQEEKVAPDAGNEHNTNFVRSAFDANEEHEQRVNSNLQNMAPPPAVNGQMNRISTNNENTGAQSINYNTLEAPTVTAGSSNVGGASIKDSTMESVNRQNTKSSSRGAPPSINDSTLLNNQNSNIIIKTNNQAPVNSQAREYASVSNVETALNNSGQPINVQTPKTSKNDNKTKKKKSFFGKLFKH</sequence>
<keyword evidence="3" id="KW-1185">Reference proteome</keyword>
<feature type="compositionally biased region" description="Polar residues" evidence="1">
    <location>
        <begin position="872"/>
        <end position="883"/>
    </location>
</feature>
<dbReference type="AlphaFoldDB" id="G8BRI3"/>
<dbReference type="OrthoDB" id="4069015at2759"/>
<reference evidence="2 3" key="1">
    <citation type="journal article" date="2011" name="Proc. Natl. Acad. Sci. U.S.A.">
        <title>Evolutionary erosion of yeast sex chromosomes by mating-type switching accidents.</title>
        <authorList>
            <person name="Gordon J.L."/>
            <person name="Armisen D."/>
            <person name="Proux-Wera E."/>
            <person name="Oheigeartaigh S.S."/>
            <person name="Byrne K.P."/>
            <person name="Wolfe K.H."/>
        </authorList>
    </citation>
    <scope>NUCLEOTIDE SEQUENCE [LARGE SCALE GENOMIC DNA]</scope>
    <source>
        <strain evidence="3">ATCC 24235 / CBS 4417 / NBRC 1672 / NRRL Y-8282 / UCD 70-5</strain>
    </source>
</reference>
<protein>
    <submittedName>
        <fullName evidence="2">Uncharacterized protein</fullName>
    </submittedName>
</protein>
<feature type="compositionally biased region" description="Acidic residues" evidence="1">
    <location>
        <begin position="262"/>
        <end position="284"/>
    </location>
</feature>
<feature type="compositionally biased region" description="Polar residues" evidence="1">
    <location>
        <begin position="382"/>
        <end position="391"/>
    </location>
</feature>
<dbReference type="OMA" id="QENYGYQ"/>
<organism evidence="2 3">
    <name type="scientific">Tetrapisispora phaffii (strain ATCC 24235 / CBS 4417 / NBRC 1672 / NRRL Y-8282 / UCD 70-5)</name>
    <name type="common">Yeast</name>
    <name type="synonym">Fabospora phaffii</name>
    <dbReference type="NCBI Taxonomy" id="1071381"/>
    <lineage>
        <taxon>Eukaryota</taxon>
        <taxon>Fungi</taxon>
        <taxon>Dikarya</taxon>
        <taxon>Ascomycota</taxon>
        <taxon>Saccharomycotina</taxon>
        <taxon>Saccharomycetes</taxon>
        <taxon>Saccharomycetales</taxon>
        <taxon>Saccharomycetaceae</taxon>
        <taxon>Tetrapisispora</taxon>
    </lineage>
</organism>
<dbReference type="Proteomes" id="UP000005666">
    <property type="component" value="Chromosome 3"/>
</dbReference>
<dbReference type="GeneID" id="11533789"/>
<feature type="region of interest" description="Disordered" evidence="1">
    <location>
        <begin position="206"/>
        <end position="232"/>
    </location>
</feature>
<feature type="compositionally biased region" description="Basic and acidic residues" evidence="1">
    <location>
        <begin position="433"/>
        <end position="443"/>
    </location>
</feature>
<feature type="compositionally biased region" description="Basic and acidic residues" evidence="1">
    <location>
        <begin position="360"/>
        <end position="378"/>
    </location>
</feature>
<accession>G8BRI3</accession>
<dbReference type="EMBL" id="HE612858">
    <property type="protein sequence ID" value="CCE62359.1"/>
    <property type="molecule type" value="Genomic_DNA"/>
</dbReference>
<feature type="compositionally biased region" description="Basic residues" evidence="1">
    <location>
        <begin position="892"/>
        <end position="905"/>
    </location>
</feature>
<feature type="compositionally biased region" description="Polar residues" evidence="1">
    <location>
        <begin position="119"/>
        <end position="157"/>
    </location>
</feature>
<feature type="compositionally biased region" description="Basic residues" evidence="1">
    <location>
        <begin position="211"/>
        <end position="225"/>
    </location>
</feature>
<feature type="region of interest" description="Disordered" evidence="1">
    <location>
        <begin position="335"/>
        <end position="443"/>
    </location>
</feature>
<dbReference type="KEGG" id="tpf:TPHA_0C02040"/>
<gene>
    <name evidence="2" type="primary">TPHA0C02040</name>
    <name evidence="2" type="ordered locus">TPHA_0C02040</name>
</gene>
<feature type="region of interest" description="Disordered" evidence="1">
    <location>
        <begin position="872"/>
        <end position="905"/>
    </location>
</feature>
<feature type="region of interest" description="Disordered" evidence="1">
    <location>
        <begin position="794"/>
        <end position="836"/>
    </location>
</feature>
<feature type="compositionally biased region" description="Polar residues" evidence="1">
    <location>
        <begin position="164"/>
        <end position="175"/>
    </location>
</feature>
<feature type="compositionally biased region" description="Low complexity" evidence="1">
    <location>
        <begin position="249"/>
        <end position="259"/>
    </location>
</feature>
<feature type="compositionally biased region" description="Polar residues" evidence="1">
    <location>
        <begin position="69"/>
        <end position="106"/>
    </location>
</feature>
<evidence type="ECO:0000256" key="1">
    <source>
        <dbReference type="SAM" id="MobiDB-lite"/>
    </source>
</evidence>
<name>G8BRI3_TETPH</name>
<evidence type="ECO:0000313" key="2">
    <source>
        <dbReference type="EMBL" id="CCE62359.1"/>
    </source>
</evidence>
<dbReference type="eggNOG" id="ENOG502RZHH">
    <property type="taxonomic scope" value="Eukaryota"/>
</dbReference>
<proteinExistence type="predicted"/>
<feature type="compositionally biased region" description="Polar residues" evidence="1">
    <location>
        <begin position="404"/>
        <end position="417"/>
    </location>
</feature>
<evidence type="ECO:0000313" key="3">
    <source>
        <dbReference type="Proteomes" id="UP000005666"/>
    </source>
</evidence>
<feature type="region of interest" description="Disordered" evidence="1">
    <location>
        <begin position="247"/>
        <end position="284"/>
    </location>
</feature>